<evidence type="ECO:0000313" key="2">
    <source>
        <dbReference type="Proteomes" id="UP000182835"/>
    </source>
</evidence>
<organism evidence="1 2">
    <name type="scientific">Enterococcus canintestini</name>
    <dbReference type="NCBI Taxonomy" id="317010"/>
    <lineage>
        <taxon>Bacteria</taxon>
        <taxon>Bacillati</taxon>
        <taxon>Bacillota</taxon>
        <taxon>Bacilli</taxon>
        <taxon>Lactobacillales</taxon>
        <taxon>Enterococcaceae</taxon>
        <taxon>Enterococcus</taxon>
    </lineage>
</organism>
<dbReference type="Proteomes" id="UP000182835">
    <property type="component" value="Unassembled WGS sequence"/>
</dbReference>
<gene>
    <name evidence="1" type="ORF">RU96_GL001980</name>
</gene>
<evidence type="ECO:0000313" key="1">
    <source>
        <dbReference type="EMBL" id="OJG15675.1"/>
    </source>
</evidence>
<reference evidence="1 2" key="1">
    <citation type="submission" date="2014-12" db="EMBL/GenBank/DDBJ databases">
        <title>Draft genome sequences of 29 type strains of Enterococci.</title>
        <authorList>
            <person name="Zhong Z."/>
            <person name="Sun Z."/>
            <person name="Liu W."/>
            <person name="Zhang W."/>
            <person name="Zhang H."/>
        </authorList>
    </citation>
    <scope>NUCLEOTIDE SEQUENCE [LARGE SCALE GENOMIC DNA]</scope>
    <source>
        <strain evidence="1 2">DSM 21207</strain>
    </source>
</reference>
<sequence>MNYSGFQKLPVIRKLFGVNVKITLGDATKFYCISFFTYKGC</sequence>
<protein>
    <submittedName>
        <fullName evidence="1">Uncharacterized protein</fullName>
    </submittedName>
</protein>
<proteinExistence type="predicted"/>
<dbReference type="AlphaFoldDB" id="A0A1L8R7I9"/>
<accession>A0A1L8R7I9</accession>
<comment type="caution">
    <text evidence="1">The sequence shown here is derived from an EMBL/GenBank/DDBJ whole genome shotgun (WGS) entry which is preliminary data.</text>
</comment>
<dbReference type="EMBL" id="JXKG01000005">
    <property type="protein sequence ID" value="OJG15675.1"/>
    <property type="molecule type" value="Genomic_DNA"/>
</dbReference>
<name>A0A1L8R7I9_9ENTE</name>